<dbReference type="Proteomes" id="UP000308528">
    <property type="component" value="Unassembled WGS sequence"/>
</dbReference>
<keyword evidence="1" id="KW-0472">Membrane</keyword>
<protein>
    <submittedName>
        <fullName evidence="2">Uncharacterized protein</fullName>
    </submittedName>
</protein>
<dbReference type="EMBL" id="SRSF01000006">
    <property type="protein sequence ID" value="THH37706.1"/>
    <property type="molecule type" value="Genomic_DNA"/>
</dbReference>
<dbReference type="RefSeq" id="WP_136459899.1">
    <property type="nucleotide sequence ID" value="NZ_SRSF01000006.1"/>
</dbReference>
<accession>A0A4S4NDW0</accession>
<sequence>MTFNELERRVHLLTRLTTLLFLLLAGVLLIAAGPVKTVYFGELAARVVEADTLRADVVVTGRLDVVEPDGSLALLAANSVQMPGVVIGGDTVTTRGGSAGLIFFYKGHEVGGLIYRLDDHREEPYALGHLSLDQYRHDQVALMQYEGYGERQRAGFYVNDRSTDFDLYDYKALLDSTALLPEQERQAVLQGFKARADAGEFGGRRVALESNRRMAALRLSDWKSQERLRAVVDSAGAARIEFLDAEGKVIRVISATE</sequence>
<gene>
    <name evidence="2" type="ORF">E4021_13505</name>
</gene>
<reference evidence="2 3" key="1">
    <citation type="submission" date="2019-04" db="EMBL/GenBank/DDBJ databases">
        <title>Lewinella litorea sp. nov., isolated from a marine sand.</title>
        <authorList>
            <person name="Yoon J.-H."/>
        </authorList>
    </citation>
    <scope>NUCLEOTIDE SEQUENCE [LARGE SCALE GENOMIC DNA]</scope>
    <source>
        <strain evidence="2 3">HSMS-39</strain>
    </source>
</reference>
<dbReference type="OrthoDB" id="1349101at2"/>
<evidence type="ECO:0000256" key="1">
    <source>
        <dbReference type="SAM" id="Phobius"/>
    </source>
</evidence>
<evidence type="ECO:0000313" key="2">
    <source>
        <dbReference type="EMBL" id="THH37706.1"/>
    </source>
</evidence>
<keyword evidence="1" id="KW-1133">Transmembrane helix</keyword>
<keyword evidence="1" id="KW-0812">Transmembrane</keyword>
<keyword evidence="3" id="KW-1185">Reference proteome</keyword>
<name>A0A4S4NDW0_9BACT</name>
<organism evidence="2 3">
    <name type="scientific">Neolewinella litorea</name>
    <dbReference type="NCBI Taxonomy" id="2562452"/>
    <lineage>
        <taxon>Bacteria</taxon>
        <taxon>Pseudomonadati</taxon>
        <taxon>Bacteroidota</taxon>
        <taxon>Saprospiria</taxon>
        <taxon>Saprospirales</taxon>
        <taxon>Lewinellaceae</taxon>
        <taxon>Neolewinella</taxon>
    </lineage>
</organism>
<comment type="caution">
    <text evidence="2">The sequence shown here is derived from an EMBL/GenBank/DDBJ whole genome shotgun (WGS) entry which is preliminary data.</text>
</comment>
<dbReference type="AlphaFoldDB" id="A0A4S4NDW0"/>
<feature type="transmembrane region" description="Helical" evidence="1">
    <location>
        <begin position="12"/>
        <end position="32"/>
    </location>
</feature>
<proteinExistence type="predicted"/>
<evidence type="ECO:0000313" key="3">
    <source>
        <dbReference type="Proteomes" id="UP000308528"/>
    </source>
</evidence>